<organism evidence="1 2">
    <name type="scientific">Aphanocapsa feldmannii 277cV</name>
    <dbReference type="NCBI Taxonomy" id="2507553"/>
    <lineage>
        <taxon>Bacteria</taxon>
        <taxon>Bacillati</taxon>
        <taxon>Cyanobacteriota</taxon>
        <taxon>Cyanophyceae</taxon>
        <taxon>Oscillatoriophycideae</taxon>
        <taxon>Chroococcales</taxon>
        <taxon>Microcystaceae</taxon>
        <taxon>Aphanocapsa</taxon>
    </lineage>
</organism>
<comment type="caution">
    <text evidence="1">The sequence shown here is derived from an EMBL/GenBank/DDBJ whole genome shotgun (WGS) entry which is preliminary data.</text>
</comment>
<accession>A0A524RS35</accession>
<sequence length="60" mass="6457">MKDLPEDGLVCIVSNQADKPTQEGRIGAQIAATFTQLQSADPLFAPVEQWYNGAVLEHGS</sequence>
<proteinExistence type="predicted"/>
<dbReference type="Proteomes" id="UP000317990">
    <property type="component" value="Unassembled WGS sequence"/>
</dbReference>
<protein>
    <submittedName>
        <fullName evidence="1">Uncharacterized protein</fullName>
    </submittedName>
</protein>
<dbReference type="EMBL" id="SRMO01000001">
    <property type="protein sequence ID" value="TGG96857.1"/>
    <property type="molecule type" value="Genomic_DNA"/>
</dbReference>
<name>A0A524RS35_9CHRO</name>
<evidence type="ECO:0000313" key="2">
    <source>
        <dbReference type="Proteomes" id="UP000317990"/>
    </source>
</evidence>
<reference evidence="1 2" key="1">
    <citation type="journal article" date="2019" name="mSystems">
        <title>Life at home and on the roam: Genomic adaptions reflect the dual lifestyle of an intracellular, facultative symbiont.</title>
        <authorList>
            <person name="Burgsdorf I."/>
        </authorList>
    </citation>
    <scope>NUCLEOTIDE SEQUENCE [LARGE SCALE GENOMIC DNA]</scope>
    <source>
        <strain evidence="1">277cV</strain>
    </source>
</reference>
<dbReference type="AlphaFoldDB" id="A0A524RS35"/>
<evidence type="ECO:0000313" key="1">
    <source>
        <dbReference type="EMBL" id="TGG96857.1"/>
    </source>
</evidence>
<gene>
    <name evidence="1" type="ORF">ERJ67_00485</name>
</gene>